<dbReference type="InterPro" id="IPR029068">
    <property type="entry name" value="Glyas_Bleomycin-R_OHBP_Dase"/>
</dbReference>
<dbReference type="Proteomes" id="UP000030588">
    <property type="component" value="Unassembled WGS sequence"/>
</dbReference>
<organism evidence="3 4">
    <name type="scientific">Heyndrickxia ginsengihumi</name>
    <dbReference type="NCBI Taxonomy" id="363870"/>
    <lineage>
        <taxon>Bacteria</taxon>
        <taxon>Bacillati</taxon>
        <taxon>Bacillota</taxon>
        <taxon>Bacilli</taxon>
        <taxon>Bacillales</taxon>
        <taxon>Bacillaceae</taxon>
        <taxon>Heyndrickxia</taxon>
    </lineage>
</organism>
<feature type="domain" description="VOC" evidence="2">
    <location>
        <begin position="155"/>
        <end position="276"/>
    </location>
</feature>
<dbReference type="PROSITE" id="PS51819">
    <property type="entry name" value="VOC"/>
    <property type="match status" value="2"/>
</dbReference>
<keyword evidence="3" id="KW-0223">Dioxygenase</keyword>
<dbReference type="InterPro" id="IPR037523">
    <property type="entry name" value="VOC_core"/>
</dbReference>
<evidence type="ECO:0000313" key="3">
    <source>
        <dbReference type="EMBL" id="KHD84278.1"/>
    </source>
</evidence>
<dbReference type="OrthoDB" id="317332at2"/>
<keyword evidence="1" id="KW-0677">Repeat</keyword>
<dbReference type="InterPro" id="IPR017624">
    <property type="entry name" value="Catechol_2-3_dOase"/>
</dbReference>
<dbReference type="NCBIfam" id="TIGR03211">
    <property type="entry name" value="catechol_2_3"/>
    <property type="match status" value="1"/>
</dbReference>
<dbReference type="GO" id="GO:0018577">
    <property type="term" value="F:catechol 2,3-dioxygenase activity"/>
    <property type="evidence" value="ECO:0007669"/>
    <property type="project" value="InterPro"/>
</dbReference>
<dbReference type="RefSeq" id="WP_035356018.1">
    <property type="nucleotide sequence ID" value="NZ_JRUN01000075.1"/>
</dbReference>
<dbReference type="InterPro" id="IPR051332">
    <property type="entry name" value="Fosfomycin_Res_Enzymes"/>
</dbReference>
<dbReference type="InterPro" id="IPR004360">
    <property type="entry name" value="Glyas_Fos-R_dOase_dom"/>
</dbReference>
<gene>
    <name evidence="3" type="ORF">NG54_16565</name>
</gene>
<dbReference type="EMBL" id="JRUN01000075">
    <property type="protein sequence ID" value="KHD84278.1"/>
    <property type="molecule type" value="Genomic_DNA"/>
</dbReference>
<dbReference type="PANTHER" id="PTHR36113">
    <property type="entry name" value="LYASE, PUTATIVE-RELATED-RELATED"/>
    <property type="match status" value="1"/>
</dbReference>
<name>A0A0A6V9R9_9BACI</name>
<evidence type="ECO:0000259" key="2">
    <source>
        <dbReference type="PROSITE" id="PS51819"/>
    </source>
</evidence>
<evidence type="ECO:0000256" key="1">
    <source>
        <dbReference type="ARBA" id="ARBA00022737"/>
    </source>
</evidence>
<proteinExistence type="predicted"/>
<dbReference type="STRING" id="363870.NG54_16565"/>
<dbReference type="PANTHER" id="PTHR36113:SF1">
    <property type="entry name" value="GLYOXALASE_BLEOMYCIN RESISTANCE PROTEIN_DIOXYGENASE"/>
    <property type="match status" value="1"/>
</dbReference>
<accession>A0A0A6V9R9</accession>
<dbReference type="CDD" id="cd09013">
    <property type="entry name" value="BphC-JF8_N_like"/>
    <property type="match status" value="1"/>
</dbReference>
<dbReference type="Pfam" id="PF00903">
    <property type="entry name" value="Glyoxalase"/>
    <property type="match status" value="2"/>
</dbReference>
<evidence type="ECO:0000313" key="4">
    <source>
        <dbReference type="Proteomes" id="UP000030588"/>
    </source>
</evidence>
<dbReference type="GO" id="GO:0008198">
    <property type="term" value="F:ferrous iron binding"/>
    <property type="evidence" value="ECO:0007669"/>
    <property type="project" value="InterPro"/>
</dbReference>
<reference evidence="3 4" key="1">
    <citation type="submission" date="2014-10" db="EMBL/GenBank/DDBJ databases">
        <title>Draft genome of phytase producing Bacillus ginsengihumi strain M2.11.</title>
        <authorList>
            <person name="Toymentseva A."/>
            <person name="Boulygina E.A."/>
            <person name="Kazakov S.V."/>
            <person name="Kayumov I."/>
            <person name="Suleimanova A.D."/>
            <person name="Mardanova A.M."/>
            <person name="Maria S.N."/>
            <person name="Sergey M.Y."/>
            <person name="Sharipova M.R."/>
        </authorList>
    </citation>
    <scope>NUCLEOTIDE SEQUENCE [LARGE SCALE GENOMIC DNA]</scope>
    <source>
        <strain evidence="3 4">M2.11</strain>
    </source>
</reference>
<sequence>MSSYEEPILDVAHLGHIELLTPKIEESVDFFKNVMGMEVVHQKKQSMYLRACRDYESYSLKLTESKEPGLGHMAMRTYSSKTLERRALAIEESGFGIGWSDGDFGHGKSYQFTDPDGHTMELYYETEKYNPPPHLLPALKNQPQKCTSRGVCVKQLDHINLFASDVDQNSQFMRKTLGCKLSEQIILDIGKQGGAWLHLTNKAYEIAYTLDSTGAKGRLHHITYNVDSREAVLQAADVFLENGVFIEFPPSKHAIQQTYAMYVYEPGGTRIEICHGGYSITAPDWEPITWTEAERAKGQAWGNKTVPTFHTYGTPNII</sequence>
<feature type="domain" description="VOC" evidence="2">
    <location>
        <begin position="13"/>
        <end position="125"/>
    </location>
</feature>
<comment type="caution">
    <text evidence="3">The sequence shown here is derived from an EMBL/GenBank/DDBJ whole genome shotgun (WGS) entry which is preliminary data.</text>
</comment>
<dbReference type="AlphaFoldDB" id="A0A0A6V9R9"/>
<dbReference type="Gene3D" id="3.10.180.10">
    <property type="entry name" value="2,3-Dihydroxybiphenyl 1,2-Dioxygenase, domain 1"/>
    <property type="match status" value="2"/>
</dbReference>
<protein>
    <submittedName>
        <fullName evidence="3">Catechol 1,2-dioxygenase</fullName>
    </submittedName>
</protein>
<dbReference type="SUPFAM" id="SSF54593">
    <property type="entry name" value="Glyoxalase/Bleomycin resistance protein/Dihydroxybiphenyl dioxygenase"/>
    <property type="match status" value="1"/>
</dbReference>
<keyword evidence="3" id="KW-0560">Oxidoreductase</keyword>